<sequence length="123" mass="14098">MYKKIFPLDSKGPFDLSVKPKKIEESEPEPEKKRSPSPEIPSPPSIIEFSPKIVTSYYQPLFRFEGPSLSIKASSHLQKPVASTIDNFRSTATWPKPMFLKVSILFYLIPHLLQRFSPLLDHI</sequence>
<dbReference type="AlphaFoldDB" id="A0A8X6JFU5"/>
<dbReference type="Proteomes" id="UP000887116">
    <property type="component" value="Unassembled WGS sequence"/>
</dbReference>
<protein>
    <submittedName>
        <fullName evidence="2">Zinc finger protein SNAI2</fullName>
    </submittedName>
</protein>
<evidence type="ECO:0000256" key="1">
    <source>
        <dbReference type="SAM" id="MobiDB-lite"/>
    </source>
</evidence>
<organism evidence="2 3">
    <name type="scientific">Trichonephila clavata</name>
    <name type="common">Joro spider</name>
    <name type="synonym">Nephila clavata</name>
    <dbReference type="NCBI Taxonomy" id="2740835"/>
    <lineage>
        <taxon>Eukaryota</taxon>
        <taxon>Metazoa</taxon>
        <taxon>Ecdysozoa</taxon>
        <taxon>Arthropoda</taxon>
        <taxon>Chelicerata</taxon>
        <taxon>Arachnida</taxon>
        <taxon>Araneae</taxon>
        <taxon>Araneomorphae</taxon>
        <taxon>Entelegynae</taxon>
        <taxon>Araneoidea</taxon>
        <taxon>Nephilidae</taxon>
        <taxon>Trichonephila</taxon>
    </lineage>
</organism>
<comment type="caution">
    <text evidence="2">The sequence shown here is derived from an EMBL/GenBank/DDBJ whole genome shotgun (WGS) entry which is preliminary data.</text>
</comment>
<feature type="region of interest" description="Disordered" evidence="1">
    <location>
        <begin position="1"/>
        <end position="46"/>
    </location>
</feature>
<dbReference type="EMBL" id="BMAO01025787">
    <property type="protein sequence ID" value="GFR04881.1"/>
    <property type="molecule type" value="Genomic_DNA"/>
</dbReference>
<reference evidence="2" key="1">
    <citation type="submission" date="2020-07" db="EMBL/GenBank/DDBJ databases">
        <title>Multicomponent nature underlies the extraordinary mechanical properties of spider dragline silk.</title>
        <authorList>
            <person name="Kono N."/>
            <person name="Nakamura H."/>
            <person name="Mori M."/>
            <person name="Yoshida Y."/>
            <person name="Ohtoshi R."/>
            <person name="Malay A.D."/>
            <person name="Moran D.A.P."/>
            <person name="Tomita M."/>
            <person name="Numata K."/>
            <person name="Arakawa K."/>
        </authorList>
    </citation>
    <scope>NUCLEOTIDE SEQUENCE</scope>
</reference>
<keyword evidence="3" id="KW-1185">Reference proteome</keyword>
<accession>A0A8X6JFU5</accession>
<evidence type="ECO:0000313" key="2">
    <source>
        <dbReference type="EMBL" id="GFR04881.1"/>
    </source>
</evidence>
<name>A0A8X6JFU5_TRICU</name>
<feature type="compositionally biased region" description="Basic and acidic residues" evidence="1">
    <location>
        <begin position="21"/>
        <end position="36"/>
    </location>
</feature>
<evidence type="ECO:0000313" key="3">
    <source>
        <dbReference type="Proteomes" id="UP000887116"/>
    </source>
</evidence>
<proteinExistence type="predicted"/>
<gene>
    <name evidence="2" type="primary">NCL1_15776</name>
    <name evidence="2" type="ORF">TNCT_521881</name>
</gene>